<protein>
    <submittedName>
        <fullName evidence="1">Uncharacterized protein</fullName>
    </submittedName>
</protein>
<dbReference type="OrthoDB" id="2641892at2759"/>
<dbReference type="Proteomes" id="UP000053820">
    <property type="component" value="Unassembled WGS sequence"/>
</dbReference>
<reference evidence="1 2" key="1">
    <citation type="submission" date="2014-04" db="EMBL/GenBank/DDBJ databases">
        <title>Evolutionary Origins and Diversification of the Mycorrhizal Mutualists.</title>
        <authorList>
            <consortium name="DOE Joint Genome Institute"/>
            <consortium name="Mycorrhizal Genomics Consortium"/>
            <person name="Kohler A."/>
            <person name="Kuo A."/>
            <person name="Nagy L.G."/>
            <person name="Floudas D."/>
            <person name="Copeland A."/>
            <person name="Barry K.W."/>
            <person name="Cichocki N."/>
            <person name="Veneault-Fourrey C."/>
            <person name="LaButti K."/>
            <person name="Lindquist E.A."/>
            <person name="Lipzen A."/>
            <person name="Lundell T."/>
            <person name="Morin E."/>
            <person name="Murat C."/>
            <person name="Riley R."/>
            <person name="Ohm R."/>
            <person name="Sun H."/>
            <person name="Tunlid A."/>
            <person name="Henrissat B."/>
            <person name="Grigoriev I.V."/>
            <person name="Hibbett D.S."/>
            <person name="Martin F."/>
        </authorList>
    </citation>
    <scope>NUCLEOTIDE SEQUENCE [LARGE SCALE GENOMIC DNA]</scope>
    <source>
        <strain evidence="1 2">MD-312</strain>
    </source>
</reference>
<proteinExistence type="predicted"/>
<evidence type="ECO:0000313" key="1">
    <source>
        <dbReference type="EMBL" id="KIJ57518.1"/>
    </source>
</evidence>
<gene>
    <name evidence="1" type="ORF">HYDPIDRAFT_74069</name>
</gene>
<dbReference type="HOGENOM" id="CLU_200684_0_0_1"/>
<feature type="non-terminal residue" evidence="1">
    <location>
        <position position="59"/>
    </location>
</feature>
<name>A0A0C2PR37_9AGAM</name>
<keyword evidence="2" id="KW-1185">Reference proteome</keyword>
<accession>A0A0C2PR37</accession>
<sequence length="59" mass="6401">IDALYGELLDPTRNHPLPDGYFLDRTILSAKNTDVNEINSAILSSFTGETVVYASADSV</sequence>
<evidence type="ECO:0000313" key="2">
    <source>
        <dbReference type="Proteomes" id="UP000053820"/>
    </source>
</evidence>
<organism evidence="1 2">
    <name type="scientific">Hydnomerulius pinastri MD-312</name>
    <dbReference type="NCBI Taxonomy" id="994086"/>
    <lineage>
        <taxon>Eukaryota</taxon>
        <taxon>Fungi</taxon>
        <taxon>Dikarya</taxon>
        <taxon>Basidiomycota</taxon>
        <taxon>Agaricomycotina</taxon>
        <taxon>Agaricomycetes</taxon>
        <taxon>Agaricomycetidae</taxon>
        <taxon>Boletales</taxon>
        <taxon>Boletales incertae sedis</taxon>
        <taxon>Leucogyrophana</taxon>
    </lineage>
</organism>
<feature type="non-terminal residue" evidence="1">
    <location>
        <position position="1"/>
    </location>
</feature>
<dbReference type="AlphaFoldDB" id="A0A0C2PR37"/>
<dbReference type="EMBL" id="KN840308">
    <property type="protein sequence ID" value="KIJ57518.1"/>
    <property type="molecule type" value="Genomic_DNA"/>
</dbReference>